<proteinExistence type="predicted"/>
<accession>A5YS73</accession>
<evidence type="ECO:0008006" key="2">
    <source>
        <dbReference type="Google" id="ProtNLM"/>
    </source>
</evidence>
<sequence>MTGHSPDFEPCMVVVIRIVIYSSGRNRWMDMKKQELIHLHGLLAEVHTQIETWEDADVPLTAYDELGVRPTSIHKSKTDHKAAVFKLISGITESIENKESERVAATAD</sequence>
<dbReference type="SUPFAM" id="SSF140371">
    <property type="entry name" value="Vng1086c-like"/>
    <property type="match status" value="1"/>
</dbReference>
<dbReference type="PANTHER" id="PTHR42203:SF2">
    <property type="entry name" value="UPF0058 PROTEIN MJ1205"/>
    <property type="match status" value="1"/>
</dbReference>
<dbReference type="Gene3D" id="1.20.1270.110">
    <property type="entry name" value="Uncharacterised protein family UPF0058"/>
    <property type="match status" value="1"/>
</dbReference>
<protein>
    <recommendedName>
        <fullName evidence="2">Metal-binding protein</fullName>
    </recommendedName>
</protein>
<dbReference type="AlphaFoldDB" id="A5YS73"/>
<reference evidence="1" key="1">
    <citation type="journal article" date="2007" name="ISME J.">
        <title>Genomic plasticity in prokaryotes: the case of the square haloarchaeon.</title>
        <authorList>
            <person name="Cuadros-Orellana S."/>
            <person name="Martin-Cuadrado A.B."/>
            <person name="Legault B."/>
            <person name="D'Auria G."/>
            <person name="Zhaxybayeva O."/>
            <person name="Papke R.T."/>
            <person name="Rodriguez-Valera F."/>
        </authorList>
    </citation>
    <scope>NUCLEOTIDE SEQUENCE</scope>
</reference>
<dbReference type="Pfam" id="PF01893">
    <property type="entry name" value="UPF0058"/>
    <property type="match status" value="1"/>
</dbReference>
<name>A5YS73_9EURY</name>
<organism evidence="1">
    <name type="scientific">uncultured haloarchaeon</name>
    <dbReference type="NCBI Taxonomy" id="160804"/>
    <lineage>
        <taxon>Archaea</taxon>
        <taxon>Methanobacteriati</taxon>
        <taxon>Methanobacteriota</taxon>
        <taxon>Stenosarchaea group</taxon>
        <taxon>Halobacteria</taxon>
        <taxon>Halobacteriales</taxon>
        <taxon>Halobacteriaceae</taxon>
        <taxon>environmental samples</taxon>
    </lineage>
</organism>
<dbReference type="EMBL" id="EF583985">
    <property type="protein sequence ID" value="ABQ75830.1"/>
    <property type="molecule type" value="Genomic_DNA"/>
</dbReference>
<dbReference type="PANTHER" id="PTHR42203">
    <property type="entry name" value="UPF0058 PROTEIN MJ1205"/>
    <property type="match status" value="1"/>
</dbReference>
<dbReference type="InterPro" id="IPR002753">
    <property type="entry name" value="UPF0058"/>
</dbReference>
<evidence type="ECO:0000313" key="1">
    <source>
        <dbReference type="EMBL" id="ABQ75830.1"/>
    </source>
</evidence>
<dbReference type="InterPro" id="IPR036519">
    <property type="entry name" value="UPF0058_sf"/>
</dbReference>